<dbReference type="AlphaFoldDB" id="A0A848HDM9"/>
<evidence type="ECO:0000313" key="11">
    <source>
        <dbReference type="EMBL" id="NML59926.1"/>
    </source>
</evidence>
<keyword evidence="3" id="KW-0479">Metal-binding</keyword>
<dbReference type="EC" id="2.7.6.1" evidence="1"/>
<comment type="catalytic activity">
    <reaction evidence="9">
        <text>D-ribose 5-phosphate + ATP = 5-phospho-alpha-D-ribose 1-diphosphate + AMP + H(+)</text>
        <dbReference type="Rhea" id="RHEA:15609"/>
        <dbReference type="ChEBI" id="CHEBI:15378"/>
        <dbReference type="ChEBI" id="CHEBI:30616"/>
        <dbReference type="ChEBI" id="CHEBI:58017"/>
        <dbReference type="ChEBI" id="CHEBI:78346"/>
        <dbReference type="ChEBI" id="CHEBI:456215"/>
        <dbReference type="EC" id="2.7.6.1"/>
    </reaction>
</comment>
<dbReference type="GO" id="GO:0004749">
    <property type="term" value="F:ribose phosphate diphosphokinase activity"/>
    <property type="evidence" value="ECO:0007669"/>
    <property type="project" value="UniProtKB-EC"/>
</dbReference>
<evidence type="ECO:0000256" key="4">
    <source>
        <dbReference type="ARBA" id="ARBA00022727"/>
    </source>
</evidence>
<dbReference type="FunFam" id="3.40.50.2020:FF:000007">
    <property type="entry name" value="Ribose-phosphate pyrophosphokinase"/>
    <property type="match status" value="1"/>
</dbReference>
<dbReference type="GO" id="GO:0006015">
    <property type="term" value="P:5-phosphoribose 1-diphosphate biosynthetic process"/>
    <property type="evidence" value="ECO:0007669"/>
    <property type="project" value="TreeGrafter"/>
</dbReference>
<dbReference type="Pfam" id="PF13793">
    <property type="entry name" value="Pribosyltran_N"/>
    <property type="match status" value="1"/>
</dbReference>
<evidence type="ECO:0000256" key="8">
    <source>
        <dbReference type="ARBA" id="ARBA00022842"/>
    </source>
</evidence>
<keyword evidence="2" id="KW-0808">Transferase</keyword>
<dbReference type="SUPFAM" id="SSF53271">
    <property type="entry name" value="PRTase-like"/>
    <property type="match status" value="2"/>
</dbReference>
<name>A0A848HDM9_9BURK</name>
<keyword evidence="12" id="KW-1185">Reference proteome</keyword>
<evidence type="ECO:0000256" key="6">
    <source>
        <dbReference type="ARBA" id="ARBA00022777"/>
    </source>
</evidence>
<keyword evidence="5" id="KW-0547">Nucleotide-binding</keyword>
<keyword evidence="7" id="KW-0067">ATP-binding</keyword>
<keyword evidence="8" id="KW-0460">Magnesium</keyword>
<dbReference type="Gene3D" id="3.40.50.2020">
    <property type="match status" value="2"/>
</dbReference>
<evidence type="ECO:0000256" key="5">
    <source>
        <dbReference type="ARBA" id="ARBA00022741"/>
    </source>
</evidence>
<dbReference type="InterPro" id="IPR005946">
    <property type="entry name" value="Rib-P_diPkinase"/>
</dbReference>
<keyword evidence="6 11" id="KW-0418">Kinase</keyword>
<evidence type="ECO:0000256" key="9">
    <source>
        <dbReference type="ARBA" id="ARBA00049535"/>
    </source>
</evidence>
<organism evidence="11 12">
    <name type="scientific">Massilia polaris</name>
    <dbReference type="NCBI Taxonomy" id="2728846"/>
    <lineage>
        <taxon>Bacteria</taxon>
        <taxon>Pseudomonadati</taxon>
        <taxon>Pseudomonadota</taxon>
        <taxon>Betaproteobacteria</taxon>
        <taxon>Burkholderiales</taxon>
        <taxon>Oxalobacteraceae</taxon>
        <taxon>Telluria group</taxon>
        <taxon>Massilia</taxon>
    </lineage>
</organism>
<accession>A0A848HDM9</accession>
<dbReference type="PANTHER" id="PTHR10210">
    <property type="entry name" value="RIBOSE-PHOSPHATE DIPHOSPHOKINASE FAMILY MEMBER"/>
    <property type="match status" value="1"/>
</dbReference>
<dbReference type="GO" id="GO:0016301">
    <property type="term" value="F:kinase activity"/>
    <property type="evidence" value="ECO:0007669"/>
    <property type="project" value="UniProtKB-KW"/>
</dbReference>
<dbReference type="GO" id="GO:0000287">
    <property type="term" value="F:magnesium ion binding"/>
    <property type="evidence" value="ECO:0007669"/>
    <property type="project" value="InterPro"/>
</dbReference>
<evidence type="ECO:0000259" key="10">
    <source>
        <dbReference type="Pfam" id="PF13793"/>
    </source>
</evidence>
<evidence type="ECO:0000256" key="2">
    <source>
        <dbReference type="ARBA" id="ARBA00022679"/>
    </source>
</evidence>
<keyword evidence="4" id="KW-0545">Nucleotide biosynthesis</keyword>
<dbReference type="NCBIfam" id="TIGR01251">
    <property type="entry name" value="ribP_PPkin"/>
    <property type="match status" value="1"/>
</dbReference>
<evidence type="ECO:0000313" key="12">
    <source>
        <dbReference type="Proteomes" id="UP000583752"/>
    </source>
</evidence>
<comment type="caution">
    <text evidence="11">The sequence shown here is derived from an EMBL/GenBank/DDBJ whole genome shotgun (WGS) entry which is preliminary data.</text>
</comment>
<dbReference type="Pfam" id="PF14572">
    <property type="entry name" value="Pribosyl_synth"/>
    <property type="match status" value="1"/>
</dbReference>
<sequence>MIEDRLCLFALHSSRAFGERVAQHLGVTLGAHEERNFEDGEHKSRPLDPVRGKDVFVIHSLYGDPNESANDKLCRLLFFIGALKDAGAARVTAVVPYLAYARKDRQTKERDPVTTRYVACLFEAVGTDAVVTLDVHNLAAYQNAFRCRTVHLEAASLFARFLAPQLAGVEASVVSPDAGGIKRAEAFRQAMSDALGRPVGMACVEKYRSAGIVSGNMLIGDVRGRTAILIDDLISTGTTLARAAAACRDGGAAAVMALATHGLFSENAGTVLGAPVVGDPDLGDPVLQQLVVSDSVEPGRAGADALKPRLAVVSSAALFGDAILQLHDGI</sequence>
<dbReference type="GO" id="GO:0005524">
    <property type="term" value="F:ATP binding"/>
    <property type="evidence" value="ECO:0007669"/>
    <property type="project" value="UniProtKB-KW"/>
</dbReference>
<dbReference type="GO" id="GO:0006164">
    <property type="term" value="P:purine nucleotide biosynthetic process"/>
    <property type="evidence" value="ECO:0007669"/>
    <property type="project" value="TreeGrafter"/>
</dbReference>
<dbReference type="EMBL" id="JABBGG010000001">
    <property type="protein sequence ID" value="NML59926.1"/>
    <property type="molecule type" value="Genomic_DNA"/>
</dbReference>
<dbReference type="Proteomes" id="UP000583752">
    <property type="component" value="Unassembled WGS sequence"/>
</dbReference>
<reference evidence="11 12" key="1">
    <citation type="submission" date="2020-04" db="EMBL/GenBank/DDBJ databases">
        <title>Massilia sp. RP-1-19 isolated from soil.</title>
        <authorList>
            <person name="Dahal R.H."/>
        </authorList>
    </citation>
    <scope>NUCLEOTIDE SEQUENCE [LARGE SCALE GENOMIC DNA]</scope>
    <source>
        <strain evidence="11 12">RP-1-19</strain>
    </source>
</reference>
<evidence type="ECO:0000256" key="3">
    <source>
        <dbReference type="ARBA" id="ARBA00022723"/>
    </source>
</evidence>
<dbReference type="GO" id="GO:0005737">
    <property type="term" value="C:cytoplasm"/>
    <property type="evidence" value="ECO:0007669"/>
    <property type="project" value="TreeGrafter"/>
</dbReference>
<dbReference type="SMART" id="SM01400">
    <property type="entry name" value="Pribosyltran_N"/>
    <property type="match status" value="1"/>
</dbReference>
<protein>
    <recommendedName>
        <fullName evidence="1">ribose-phosphate diphosphokinase</fullName>
        <ecNumber evidence="1">2.7.6.1</ecNumber>
    </recommendedName>
</protein>
<dbReference type="InterPro" id="IPR029099">
    <property type="entry name" value="Pribosyltran_N"/>
</dbReference>
<evidence type="ECO:0000256" key="7">
    <source>
        <dbReference type="ARBA" id="ARBA00022840"/>
    </source>
</evidence>
<dbReference type="CDD" id="cd06223">
    <property type="entry name" value="PRTases_typeI"/>
    <property type="match status" value="1"/>
</dbReference>
<dbReference type="InterPro" id="IPR029057">
    <property type="entry name" value="PRTase-like"/>
</dbReference>
<dbReference type="InterPro" id="IPR000836">
    <property type="entry name" value="PRTase_dom"/>
</dbReference>
<evidence type="ECO:0000256" key="1">
    <source>
        <dbReference type="ARBA" id="ARBA00013247"/>
    </source>
</evidence>
<proteinExistence type="predicted"/>
<gene>
    <name evidence="11" type="ORF">HHL21_02265</name>
</gene>
<dbReference type="GO" id="GO:0002189">
    <property type="term" value="C:ribose phosphate diphosphokinase complex"/>
    <property type="evidence" value="ECO:0007669"/>
    <property type="project" value="TreeGrafter"/>
</dbReference>
<feature type="domain" description="Ribose-phosphate pyrophosphokinase N-terminal" evidence="10">
    <location>
        <begin position="7"/>
        <end position="126"/>
    </location>
</feature>
<dbReference type="PANTHER" id="PTHR10210:SF32">
    <property type="entry name" value="RIBOSE-PHOSPHATE PYROPHOSPHOKINASE 2"/>
    <property type="match status" value="1"/>
</dbReference>